<dbReference type="PIRSF" id="PIRSF000350">
    <property type="entry name" value="Mercury_reductase_MerA"/>
    <property type="match status" value="1"/>
</dbReference>
<evidence type="ECO:0000256" key="1">
    <source>
        <dbReference type="ARBA" id="ARBA00007532"/>
    </source>
</evidence>
<dbReference type="InterPro" id="IPR023753">
    <property type="entry name" value="FAD/NAD-binding_dom"/>
</dbReference>
<keyword evidence="5" id="KW-0547">Nucleotide-binding</keyword>
<dbReference type="GO" id="GO:0050660">
    <property type="term" value="F:flavin adenine dinucleotide binding"/>
    <property type="evidence" value="ECO:0007669"/>
    <property type="project" value="TreeGrafter"/>
</dbReference>
<evidence type="ECO:0000259" key="8">
    <source>
        <dbReference type="Pfam" id="PF07992"/>
    </source>
</evidence>
<evidence type="ECO:0000256" key="5">
    <source>
        <dbReference type="PIRSR" id="PIRSR000350-3"/>
    </source>
</evidence>
<dbReference type="InterPro" id="IPR004099">
    <property type="entry name" value="Pyr_nucl-diS_OxRdtase_dimer"/>
</dbReference>
<dbReference type="PRINTS" id="PR00411">
    <property type="entry name" value="PNDRDTASEI"/>
</dbReference>
<dbReference type="PANTHER" id="PTHR43014:SF4">
    <property type="entry name" value="PYRIDINE NUCLEOTIDE-DISULFIDE OXIDOREDUCTASE RCLA-RELATED"/>
    <property type="match status" value="1"/>
</dbReference>
<feature type="active site" description="Proton acceptor" evidence="4">
    <location>
        <position position="442"/>
    </location>
</feature>
<gene>
    <name evidence="9" type="ORF">DI555_12610</name>
</gene>
<evidence type="ECO:0000259" key="7">
    <source>
        <dbReference type="Pfam" id="PF02852"/>
    </source>
</evidence>
<protein>
    <submittedName>
        <fullName evidence="9">Dihydrolipoyl dehydrogenase</fullName>
    </submittedName>
</protein>
<keyword evidence="5" id="KW-0520">NAD</keyword>
<dbReference type="Pfam" id="PF07992">
    <property type="entry name" value="Pyr_redox_2"/>
    <property type="match status" value="1"/>
</dbReference>
<comment type="cofactor">
    <cofactor evidence="5">
        <name>FAD</name>
        <dbReference type="ChEBI" id="CHEBI:57692"/>
    </cofactor>
    <text evidence="5">Binds 1 FAD per subunit.</text>
</comment>
<evidence type="ECO:0000256" key="4">
    <source>
        <dbReference type="PIRSR" id="PIRSR000350-2"/>
    </source>
</evidence>
<dbReference type="NCBIfam" id="NF004939">
    <property type="entry name" value="PRK06292.1-1"/>
    <property type="match status" value="1"/>
</dbReference>
<feature type="binding site" evidence="5">
    <location>
        <begin position="148"/>
        <end position="150"/>
    </location>
    <ligand>
        <name>FAD</name>
        <dbReference type="ChEBI" id="CHEBI:57692"/>
    </ligand>
</feature>
<dbReference type="AlphaFoldDB" id="A0A2W5QHT6"/>
<comment type="similarity">
    <text evidence="1">Belongs to the class-I pyridine nucleotide-disulfide oxidoreductase family.</text>
</comment>
<dbReference type="Gene3D" id="3.30.390.30">
    <property type="match status" value="1"/>
</dbReference>
<keyword evidence="2" id="KW-0285">Flavoprotein</keyword>
<name>A0A2W5QHT6_9SPHN</name>
<feature type="binding site" evidence="5">
    <location>
        <begin position="185"/>
        <end position="192"/>
    </location>
    <ligand>
        <name>NAD(+)</name>
        <dbReference type="ChEBI" id="CHEBI:57540"/>
    </ligand>
</feature>
<sequence>MNDNPASALVLKTDVAVIGGGTAGLAAERAARKNGASTLLIDPDFNGTTCARVGCMPSKLLIAASREAARIERAGLFGIEVEGVRIDGPAVLRRVRIERDRFARLTREAIARLPKEVAIRARARFEGPGRLLLDDGRQVEARTIVIATGSAPILPEPFAALGAAALTSDTVFDLEDLPRRLAVVGSGAIGLELAQAFAHLGVEVALFDKGERMAKVRCDKVHGALREVMEDDLALHLGVDVTPHASDHGVRLSWNGASEGEALFDKVLVAVGRKPQLGGLDLDKAGLDLDDHGVPRYERTTMRCGESSVFMAGDAAADLPLLHEASHEGAIAGRNAAAFPAPIPVERNTPFAITFTEPVLATIGKAEKEGAVTGSADFSNQGRARVDGLNRGILTLYAAAPDGRLIGADLIAPAGEHLAHMLAWAVQGGLTATQLLNMPFYHPTVEEGLKQALRTICAATPIALPPDQDAGTPAGA</sequence>
<keyword evidence="3 5" id="KW-0274">FAD</keyword>
<dbReference type="SUPFAM" id="SSF51905">
    <property type="entry name" value="FAD/NAD(P)-binding domain"/>
    <property type="match status" value="1"/>
</dbReference>
<accession>A0A2W5QHT6</accession>
<comment type="caution">
    <text evidence="9">The sequence shown here is derived from an EMBL/GenBank/DDBJ whole genome shotgun (WGS) entry which is preliminary data.</text>
</comment>
<evidence type="ECO:0000313" key="10">
    <source>
        <dbReference type="Proteomes" id="UP000249082"/>
    </source>
</evidence>
<dbReference type="Pfam" id="PF02852">
    <property type="entry name" value="Pyr_redox_dim"/>
    <property type="match status" value="1"/>
</dbReference>
<feature type="binding site" evidence="5">
    <location>
        <position position="59"/>
    </location>
    <ligand>
        <name>FAD</name>
        <dbReference type="ChEBI" id="CHEBI:57692"/>
    </ligand>
</feature>
<dbReference type="GO" id="GO:0003955">
    <property type="term" value="F:NAD(P)H dehydrogenase (quinone) activity"/>
    <property type="evidence" value="ECO:0007669"/>
    <property type="project" value="TreeGrafter"/>
</dbReference>
<feature type="disulfide bond" description="Redox-active" evidence="6">
    <location>
        <begin position="50"/>
        <end position="55"/>
    </location>
</feature>
<organism evidence="9 10">
    <name type="scientific">Novosphingobium pentaromativorans</name>
    <dbReference type="NCBI Taxonomy" id="205844"/>
    <lineage>
        <taxon>Bacteria</taxon>
        <taxon>Pseudomonadati</taxon>
        <taxon>Pseudomonadota</taxon>
        <taxon>Alphaproteobacteria</taxon>
        <taxon>Sphingomonadales</taxon>
        <taxon>Sphingomonadaceae</taxon>
        <taxon>Novosphingobium</taxon>
    </lineage>
</organism>
<feature type="binding site" evidence="5">
    <location>
        <position position="314"/>
    </location>
    <ligand>
        <name>FAD</name>
        <dbReference type="ChEBI" id="CHEBI:57692"/>
    </ligand>
</feature>
<evidence type="ECO:0000256" key="6">
    <source>
        <dbReference type="PIRSR" id="PIRSR000350-4"/>
    </source>
</evidence>
<dbReference type="EMBL" id="QFPX01000009">
    <property type="protein sequence ID" value="PZQ54273.1"/>
    <property type="molecule type" value="Genomic_DNA"/>
</dbReference>
<dbReference type="InterPro" id="IPR016156">
    <property type="entry name" value="FAD/NAD-linked_Rdtase_dimer_sf"/>
</dbReference>
<reference evidence="9 10" key="1">
    <citation type="submission" date="2017-08" db="EMBL/GenBank/DDBJ databases">
        <title>Infants hospitalized years apart are colonized by the same room-sourced microbial strains.</title>
        <authorList>
            <person name="Brooks B."/>
            <person name="Olm M.R."/>
            <person name="Firek B.A."/>
            <person name="Baker R."/>
            <person name="Thomas B.C."/>
            <person name="Morowitz M.J."/>
            <person name="Banfield J.F."/>
        </authorList>
    </citation>
    <scope>NUCLEOTIDE SEQUENCE [LARGE SCALE GENOMIC DNA]</scope>
    <source>
        <strain evidence="9">S2_005_002_R2_33</strain>
    </source>
</reference>
<evidence type="ECO:0000313" key="9">
    <source>
        <dbReference type="EMBL" id="PZQ54273.1"/>
    </source>
</evidence>
<evidence type="ECO:0000256" key="2">
    <source>
        <dbReference type="ARBA" id="ARBA00022630"/>
    </source>
</evidence>
<dbReference type="InterPro" id="IPR001100">
    <property type="entry name" value="Pyr_nuc-diS_OxRdtase"/>
</dbReference>
<feature type="domain" description="FAD/NAD(P)-binding" evidence="8">
    <location>
        <begin position="14"/>
        <end position="329"/>
    </location>
</feature>
<dbReference type="InterPro" id="IPR036188">
    <property type="entry name" value="FAD/NAD-bd_sf"/>
</dbReference>
<dbReference type="PANTHER" id="PTHR43014">
    <property type="entry name" value="MERCURIC REDUCTASE"/>
    <property type="match status" value="1"/>
</dbReference>
<evidence type="ECO:0000256" key="3">
    <source>
        <dbReference type="ARBA" id="ARBA00022827"/>
    </source>
</evidence>
<feature type="binding site" evidence="5">
    <location>
        <position position="272"/>
    </location>
    <ligand>
        <name>NAD(+)</name>
        <dbReference type="ChEBI" id="CHEBI:57540"/>
    </ligand>
</feature>
<proteinExistence type="inferred from homology"/>
<dbReference type="Proteomes" id="UP000249082">
    <property type="component" value="Unassembled WGS sequence"/>
</dbReference>
<dbReference type="SUPFAM" id="SSF55424">
    <property type="entry name" value="FAD/NAD-linked reductases, dimerisation (C-terminal) domain"/>
    <property type="match status" value="1"/>
</dbReference>
<dbReference type="PRINTS" id="PR00368">
    <property type="entry name" value="FADPNR"/>
</dbReference>
<dbReference type="Gene3D" id="3.50.50.60">
    <property type="entry name" value="FAD/NAD(P)-binding domain"/>
    <property type="match status" value="2"/>
</dbReference>
<feature type="domain" description="Pyridine nucleotide-disulphide oxidoreductase dimerisation" evidence="7">
    <location>
        <begin position="353"/>
        <end position="452"/>
    </location>
</feature>